<organism evidence="2 3">
    <name type="scientific">Gigaspora rosea</name>
    <dbReference type="NCBI Taxonomy" id="44941"/>
    <lineage>
        <taxon>Eukaryota</taxon>
        <taxon>Fungi</taxon>
        <taxon>Fungi incertae sedis</taxon>
        <taxon>Mucoromycota</taxon>
        <taxon>Glomeromycotina</taxon>
        <taxon>Glomeromycetes</taxon>
        <taxon>Diversisporales</taxon>
        <taxon>Gigasporaceae</taxon>
        <taxon>Gigaspora</taxon>
    </lineage>
</organism>
<dbReference type="AlphaFoldDB" id="A0A397V8X4"/>
<name>A0A397V8X4_9GLOM</name>
<evidence type="ECO:0000313" key="3">
    <source>
        <dbReference type="Proteomes" id="UP000266673"/>
    </source>
</evidence>
<dbReference type="OrthoDB" id="2441193at2759"/>
<dbReference type="Proteomes" id="UP000266673">
    <property type="component" value="Unassembled WGS sequence"/>
</dbReference>
<evidence type="ECO:0000313" key="2">
    <source>
        <dbReference type="EMBL" id="RIB18984.1"/>
    </source>
</evidence>
<evidence type="ECO:0000256" key="1">
    <source>
        <dbReference type="SAM" id="MobiDB-lite"/>
    </source>
</evidence>
<comment type="caution">
    <text evidence="2">The sequence shown here is derived from an EMBL/GenBank/DDBJ whole genome shotgun (WGS) entry which is preliminary data.</text>
</comment>
<gene>
    <name evidence="2" type="ORF">C2G38_2036455</name>
</gene>
<keyword evidence="3" id="KW-1185">Reference proteome</keyword>
<accession>A0A397V8X4</accession>
<reference evidence="2 3" key="1">
    <citation type="submission" date="2018-06" db="EMBL/GenBank/DDBJ databases">
        <title>Comparative genomics reveals the genomic features of Rhizophagus irregularis, R. cerebriforme, R. diaphanum and Gigaspora rosea, and their symbiotic lifestyle signature.</title>
        <authorList>
            <person name="Morin E."/>
            <person name="San Clemente H."/>
            <person name="Chen E.C.H."/>
            <person name="De La Providencia I."/>
            <person name="Hainaut M."/>
            <person name="Kuo A."/>
            <person name="Kohler A."/>
            <person name="Murat C."/>
            <person name="Tang N."/>
            <person name="Roy S."/>
            <person name="Loubradou J."/>
            <person name="Henrissat B."/>
            <person name="Grigoriev I.V."/>
            <person name="Corradi N."/>
            <person name="Roux C."/>
            <person name="Martin F.M."/>
        </authorList>
    </citation>
    <scope>NUCLEOTIDE SEQUENCE [LARGE SCALE GENOMIC DNA]</scope>
    <source>
        <strain evidence="2 3">DAOM 194757</strain>
    </source>
</reference>
<feature type="compositionally biased region" description="Acidic residues" evidence="1">
    <location>
        <begin position="209"/>
        <end position="228"/>
    </location>
</feature>
<dbReference type="EMBL" id="QKWP01000503">
    <property type="protein sequence ID" value="RIB18984.1"/>
    <property type="molecule type" value="Genomic_DNA"/>
</dbReference>
<proteinExistence type="predicted"/>
<sequence>MALRFMKGHKALPGSSTRKVACFVGQNGCWLLTPQGLHANLPCSTHALFSVTSLKWSNDIKKFTGLVYASDPTVTAQQVFSQYTQNLADVTIIESIESGVVQRIHSFNNMIIKTEYLKIIGDTLFEIIQKDAIKRKIKTGKTQNIFQSATEDDVENRKNARYINNYDLSEEINNFFQRPAEKKQFDLFCKNWKMKWTMRSVRTKIVLSEDEPDTDKENDVDDRGEEVDTPPKVNKDIKPLFDEEEWKELTKDPIGIPPISHEIAKENEVQKKSLKELRAVVMEPYLKEKEEYDVNKHYEQEWTQMALRTLCNLYENVDAPLISSQYEDWFTITLFGTCIDFCFRDIQLSTDIKRLWHADYHKGQPANPELRTVLSHI</sequence>
<feature type="region of interest" description="Disordered" evidence="1">
    <location>
        <begin position="209"/>
        <end position="235"/>
    </location>
</feature>
<protein>
    <submittedName>
        <fullName evidence="2">Uncharacterized protein</fullName>
    </submittedName>
</protein>